<keyword evidence="2" id="KW-1185">Reference proteome</keyword>
<dbReference type="Proteomes" id="UP000485058">
    <property type="component" value="Unassembled WGS sequence"/>
</dbReference>
<reference evidence="1 2" key="1">
    <citation type="submission" date="2020-02" db="EMBL/GenBank/DDBJ databases">
        <title>Draft genome sequence of Haematococcus lacustris strain NIES-144.</title>
        <authorList>
            <person name="Morimoto D."/>
            <person name="Nakagawa S."/>
            <person name="Yoshida T."/>
            <person name="Sawayama S."/>
        </authorList>
    </citation>
    <scope>NUCLEOTIDE SEQUENCE [LARGE SCALE GENOMIC DNA]</scope>
    <source>
        <strain evidence="1 2">NIES-144</strain>
    </source>
</reference>
<gene>
    <name evidence="1" type="ORF">HaLaN_16017</name>
</gene>
<feature type="non-terminal residue" evidence="1">
    <location>
        <position position="56"/>
    </location>
</feature>
<dbReference type="EMBL" id="BLLF01001409">
    <property type="protein sequence ID" value="GFH19117.1"/>
    <property type="molecule type" value="Genomic_DNA"/>
</dbReference>
<dbReference type="AlphaFoldDB" id="A0A699Z8Z0"/>
<comment type="caution">
    <text evidence="1">The sequence shown here is derived from an EMBL/GenBank/DDBJ whole genome shotgun (WGS) entry which is preliminary data.</text>
</comment>
<feature type="non-terminal residue" evidence="1">
    <location>
        <position position="1"/>
    </location>
</feature>
<sequence length="56" mass="6177">WCCAATSCPPWPWPPFWRRAQQQGCTAQACSPSSARLRCGSCLAFGPPPWPACWPL</sequence>
<evidence type="ECO:0000313" key="2">
    <source>
        <dbReference type="Proteomes" id="UP000485058"/>
    </source>
</evidence>
<evidence type="ECO:0000313" key="1">
    <source>
        <dbReference type="EMBL" id="GFH19117.1"/>
    </source>
</evidence>
<accession>A0A699Z8Z0</accession>
<proteinExistence type="predicted"/>
<protein>
    <submittedName>
        <fullName evidence="1">Uncharacterized protein</fullName>
    </submittedName>
</protein>
<organism evidence="1 2">
    <name type="scientific">Haematococcus lacustris</name>
    <name type="common">Green alga</name>
    <name type="synonym">Haematococcus pluvialis</name>
    <dbReference type="NCBI Taxonomy" id="44745"/>
    <lineage>
        <taxon>Eukaryota</taxon>
        <taxon>Viridiplantae</taxon>
        <taxon>Chlorophyta</taxon>
        <taxon>core chlorophytes</taxon>
        <taxon>Chlorophyceae</taxon>
        <taxon>CS clade</taxon>
        <taxon>Chlamydomonadales</taxon>
        <taxon>Haematococcaceae</taxon>
        <taxon>Haematococcus</taxon>
    </lineage>
</organism>
<name>A0A699Z8Z0_HAELA</name>